<organism evidence="1 2">
    <name type="scientific">Mycobacterium arosiense ATCC BAA-1401 = DSM 45069</name>
    <dbReference type="NCBI Taxonomy" id="1265311"/>
    <lineage>
        <taxon>Bacteria</taxon>
        <taxon>Bacillati</taxon>
        <taxon>Actinomycetota</taxon>
        <taxon>Actinomycetes</taxon>
        <taxon>Mycobacteriales</taxon>
        <taxon>Mycobacteriaceae</taxon>
        <taxon>Mycobacterium</taxon>
        <taxon>Mycobacterium avium complex (MAC)</taxon>
    </lineage>
</organism>
<comment type="caution">
    <text evidence="1">The sequence shown here is derived from an EMBL/GenBank/DDBJ whole genome shotgun (WGS) entry which is preliminary data.</text>
</comment>
<reference evidence="1 2" key="1">
    <citation type="submission" date="2016-12" db="EMBL/GenBank/DDBJ databases">
        <title>The new phylogeny of genus Mycobacterium.</title>
        <authorList>
            <person name="Tortoli E."/>
            <person name="Trovato A."/>
            <person name="Cirillo D.M."/>
        </authorList>
    </citation>
    <scope>NUCLEOTIDE SEQUENCE [LARGE SCALE GENOMIC DNA]</scope>
    <source>
        <strain evidence="1 2">DSM 45069</strain>
    </source>
</reference>
<proteinExistence type="predicted"/>
<keyword evidence="2" id="KW-1185">Reference proteome</keyword>
<dbReference type="AlphaFoldDB" id="A0A1W9Z5G5"/>
<evidence type="ECO:0000313" key="1">
    <source>
        <dbReference type="EMBL" id="ORA07477.1"/>
    </source>
</evidence>
<dbReference type="Proteomes" id="UP000192707">
    <property type="component" value="Unassembled WGS sequence"/>
</dbReference>
<name>A0A1W9Z5G5_MYCAI</name>
<dbReference type="EMBL" id="MVHG01000154">
    <property type="protein sequence ID" value="ORA07477.1"/>
    <property type="molecule type" value="Genomic_DNA"/>
</dbReference>
<gene>
    <name evidence="1" type="ORF">BST14_27555</name>
</gene>
<accession>A0A1W9Z5G5</accession>
<evidence type="ECO:0000313" key="2">
    <source>
        <dbReference type="Proteomes" id="UP000192707"/>
    </source>
</evidence>
<sequence length="120" mass="13726">MHSRRGDSVSKEIWQLKHDAELIGEIHITGGEFPWPSSTFVALPGFARFKPLFDRELELVDDLSDDPDPGDAMDSWEQAYDLISNALTLVNDRGTPVAEYLLHIHDSDAWFHWSDEPFDE</sequence>
<protein>
    <submittedName>
        <fullName evidence="1">Uncharacterized protein</fullName>
    </submittedName>
</protein>